<dbReference type="Proteomes" id="UP000219813">
    <property type="component" value="Chromosome 13"/>
</dbReference>
<accession>A0A1D3TDJ3</accession>
<dbReference type="AlphaFoldDB" id="A0A1D3TDJ3"/>
<keyword evidence="1" id="KW-0472">Membrane</keyword>
<dbReference type="EMBL" id="LT594634">
    <property type="protein sequence ID" value="SCP02957.1"/>
    <property type="molecule type" value="Genomic_DNA"/>
</dbReference>
<dbReference type="KEGG" id="pmal:PMUG01_13060300"/>
<dbReference type="RefSeq" id="XP_028863970.1">
    <property type="nucleotide sequence ID" value="XM_029007597.1"/>
</dbReference>
<gene>
    <name evidence="2" type="primary">PmUG01_13060300</name>
    <name evidence="2" type="ORF">PMUG01_13060300</name>
</gene>
<dbReference type="GeneID" id="39871322"/>
<protein>
    <submittedName>
        <fullName evidence="2">Fam-m protein</fullName>
    </submittedName>
</protein>
<feature type="transmembrane region" description="Helical" evidence="1">
    <location>
        <begin position="215"/>
        <end position="238"/>
    </location>
</feature>
<feature type="transmembrane region" description="Helical" evidence="1">
    <location>
        <begin position="156"/>
        <end position="179"/>
    </location>
</feature>
<keyword evidence="1" id="KW-1133">Transmembrane helix</keyword>
<dbReference type="InterPro" id="IPR022139">
    <property type="entry name" value="Fam-L/Fam-M-like_plasmodium"/>
</dbReference>
<proteinExistence type="predicted"/>
<keyword evidence="1" id="KW-0812">Transmembrane</keyword>
<evidence type="ECO:0000313" key="3">
    <source>
        <dbReference type="Proteomes" id="UP000219813"/>
    </source>
</evidence>
<evidence type="ECO:0000313" key="2">
    <source>
        <dbReference type="EMBL" id="SCP02957.1"/>
    </source>
</evidence>
<organism evidence="2 3">
    <name type="scientific">Plasmodium malariae</name>
    <dbReference type="NCBI Taxonomy" id="5858"/>
    <lineage>
        <taxon>Eukaryota</taxon>
        <taxon>Sar</taxon>
        <taxon>Alveolata</taxon>
        <taxon>Apicomplexa</taxon>
        <taxon>Aconoidasida</taxon>
        <taxon>Haemosporida</taxon>
        <taxon>Plasmodiidae</taxon>
        <taxon>Plasmodium</taxon>
        <taxon>Plasmodium (Plasmodium)</taxon>
    </lineage>
</organism>
<name>A0A1D3TDJ3_PLAMA</name>
<reference evidence="2 3" key="1">
    <citation type="submission" date="2016-06" db="EMBL/GenBank/DDBJ databases">
        <authorList>
            <consortium name="Pathogen Informatics"/>
        </authorList>
    </citation>
    <scope>NUCLEOTIDE SEQUENCE [LARGE SCALE GENOMIC DNA]</scope>
</reference>
<keyword evidence="3" id="KW-1185">Reference proteome</keyword>
<dbReference type="VEuPathDB" id="PlasmoDB:PmUG01_13060300"/>
<dbReference type="Pfam" id="PF12420">
    <property type="entry name" value="DUF3671"/>
    <property type="match status" value="1"/>
</dbReference>
<evidence type="ECO:0000256" key="1">
    <source>
        <dbReference type="SAM" id="Phobius"/>
    </source>
</evidence>
<sequence>MEQKIKKIIFIKIAWFIFLIWICHFNNLRTFSKILDENYYYSSKLDTRTYRLLGKYNNIKDSKIVYLKKDVSNNLECENKNICNNEKWTTKKDRNRNLLNMAHYYIQVTDYNNGMFDGKHFHFEKKWIKKKHYDHFLERKRRTCNIALGKIKFRSYGIGIAIFFIFLILGVGIPISSGIKSLDTLWNTLKNEEGFWKNLDSALVKMNDILGGHTYIIFFSVLMIILSIMVIVAIYKILRNNEKYKKIKLMTELN</sequence>